<proteinExistence type="predicted"/>
<organism evidence="3 4">
    <name type="scientific">Jannaschia pohangensis</name>
    <dbReference type="NCBI Taxonomy" id="390807"/>
    <lineage>
        <taxon>Bacteria</taxon>
        <taxon>Pseudomonadati</taxon>
        <taxon>Pseudomonadota</taxon>
        <taxon>Alphaproteobacteria</taxon>
        <taxon>Rhodobacterales</taxon>
        <taxon>Roseobacteraceae</taxon>
        <taxon>Jannaschia</taxon>
    </lineage>
</organism>
<dbReference type="RefSeq" id="WP_175484926.1">
    <property type="nucleotide sequence ID" value="NZ_FORA01000004.1"/>
</dbReference>
<dbReference type="InterPro" id="IPR013094">
    <property type="entry name" value="AB_hydrolase_3"/>
</dbReference>
<accession>A0A1I3SKW4</accession>
<evidence type="ECO:0000313" key="3">
    <source>
        <dbReference type="EMBL" id="SFJ59428.1"/>
    </source>
</evidence>
<dbReference type="SUPFAM" id="SSF53474">
    <property type="entry name" value="alpha/beta-Hydrolases"/>
    <property type="match status" value="1"/>
</dbReference>
<dbReference type="PANTHER" id="PTHR48081:SF8">
    <property type="entry name" value="ALPHA_BETA HYDROLASE FOLD-3 DOMAIN-CONTAINING PROTEIN-RELATED"/>
    <property type="match status" value="1"/>
</dbReference>
<dbReference type="Pfam" id="PF07859">
    <property type="entry name" value="Abhydrolase_3"/>
    <property type="match status" value="1"/>
</dbReference>
<dbReference type="Gene3D" id="3.40.50.1820">
    <property type="entry name" value="alpha/beta hydrolase"/>
    <property type="match status" value="1"/>
</dbReference>
<dbReference type="AlphaFoldDB" id="A0A1I3SKW4"/>
<keyword evidence="4" id="KW-1185">Reference proteome</keyword>
<dbReference type="STRING" id="390807.SAMN04488095_3195"/>
<sequence>MSWRDDAVALTCRWLVKPAMSVPTPWWLHRRGFETFAPRPRGDGFTVTRRDLGGIPAREYAPPDPQGTLLWLHGGGFVMGSSYSYANLAAALARASGRRIILPDYRLAPEHPFPAGPDDCLAAARALIEEGPFGIGGDSAGGCFALTTLASLLADGTPPERVILASAAVDLDPARPVPPTDGELILPVSMLRRVSRDYAGQADVTDPRVSPIHADFTGAPPVLIQVGKGEILEGDSDAIAERLRAFGGEVTVQKESGVPHVWQMFAGRTPKADRAVAAMADFLR</sequence>
<reference evidence="3 4" key="1">
    <citation type="submission" date="2016-10" db="EMBL/GenBank/DDBJ databases">
        <authorList>
            <person name="de Groot N.N."/>
        </authorList>
    </citation>
    <scope>NUCLEOTIDE SEQUENCE [LARGE SCALE GENOMIC DNA]</scope>
    <source>
        <strain evidence="3 4">DSM 19073</strain>
    </source>
</reference>
<dbReference type="InterPro" id="IPR029058">
    <property type="entry name" value="AB_hydrolase_fold"/>
</dbReference>
<dbReference type="PANTHER" id="PTHR48081">
    <property type="entry name" value="AB HYDROLASE SUPERFAMILY PROTEIN C4A8.06C"/>
    <property type="match status" value="1"/>
</dbReference>
<dbReference type="GO" id="GO:0016787">
    <property type="term" value="F:hydrolase activity"/>
    <property type="evidence" value="ECO:0007669"/>
    <property type="project" value="UniProtKB-KW"/>
</dbReference>
<dbReference type="Proteomes" id="UP000199110">
    <property type="component" value="Unassembled WGS sequence"/>
</dbReference>
<evidence type="ECO:0000259" key="2">
    <source>
        <dbReference type="Pfam" id="PF07859"/>
    </source>
</evidence>
<name>A0A1I3SKW4_9RHOB</name>
<feature type="domain" description="Alpha/beta hydrolase fold-3" evidence="2">
    <location>
        <begin position="69"/>
        <end position="263"/>
    </location>
</feature>
<gene>
    <name evidence="3" type="ORF">SAMN04488095_3195</name>
</gene>
<keyword evidence="1" id="KW-0378">Hydrolase</keyword>
<evidence type="ECO:0000256" key="1">
    <source>
        <dbReference type="ARBA" id="ARBA00022801"/>
    </source>
</evidence>
<dbReference type="InterPro" id="IPR050300">
    <property type="entry name" value="GDXG_lipolytic_enzyme"/>
</dbReference>
<evidence type="ECO:0000313" key="4">
    <source>
        <dbReference type="Proteomes" id="UP000199110"/>
    </source>
</evidence>
<protein>
    <submittedName>
        <fullName evidence="3">Acetyl esterase/lipase</fullName>
    </submittedName>
</protein>
<dbReference type="EMBL" id="FORA01000004">
    <property type="protein sequence ID" value="SFJ59428.1"/>
    <property type="molecule type" value="Genomic_DNA"/>
</dbReference>